<dbReference type="PANTHER" id="PTHR33116">
    <property type="entry name" value="REVERSE TRANSCRIPTASE ZINC-BINDING DOMAIN-CONTAINING PROTEIN-RELATED-RELATED"/>
    <property type="match status" value="1"/>
</dbReference>
<feature type="domain" description="Reverse transcriptase zinc-binding" evidence="1">
    <location>
        <begin position="264"/>
        <end position="320"/>
    </location>
</feature>
<name>A0AAP0FYX7_9ASPA</name>
<accession>A0AAP0FYX7</accession>
<dbReference type="InterPro" id="IPR026960">
    <property type="entry name" value="RVT-Znf"/>
</dbReference>
<organism evidence="2 3">
    <name type="scientific">Platanthera zijinensis</name>
    <dbReference type="NCBI Taxonomy" id="2320716"/>
    <lineage>
        <taxon>Eukaryota</taxon>
        <taxon>Viridiplantae</taxon>
        <taxon>Streptophyta</taxon>
        <taxon>Embryophyta</taxon>
        <taxon>Tracheophyta</taxon>
        <taxon>Spermatophyta</taxon>
        <taxon>Magnoliopsida</taxon>
        <taxon>Liliopsida</taxon>
        <taxon>Asparagales</taxon>
        <taxon>Orchidaceae</taxon>
        <taxon>Orchidoideae</taxon>
        <taxon>Orchideae</taxon>
        <taxon>Orchidinae</taxon>
        <taxon>Platanthera</taxon>
    </lineage>
</organism>
<dbReference type="PANTHER" id="PTHR33116:SF78">
    <property type="entry name" value="OS12G0587133 PROTEIN"/>
    <property type="match status" value="1"/>
</dbReference>
<dbReference type="EMBL" id="JBBWWQ010000016">
    <property type="protein sequence ID" value="KAK8926309.1"/>
    <property type="molecule type" value="Genomic_DNA"/>
</dbReference>
<reference evidence="2 3" key="1">
    <citation type="journal article" date="2022" name="Nat. Plants">
        <title>Genomes of leafy and leafless Platanthera orchids illuminate the evolution of mycoheterotrophy.</title>
        <authorList>
            <person name="Li M.H."/>
            <person name="Liu K.W."/>
            <person name="Li Z."/>
            <person name="Lu H.C."/>
            <person name="Ye Q.L."/>
            <person name="Zhang D."/>
            <person name="Wang J.Y."/>
            <person name="Li Y.F."/>
            <person name="Zhong Z.M."/>
            <person name="Liu X."/>
            <person name="Yu X."/>
            <person name="Liu D.K."/>
            <person name="Tu X.D."/>
            <person name="Liu B."/>
            <person name="Hao Y."/>
            <person name="Liao X.Y."/>
            <person name="Jiang Y.T."/>
            <person name="Sun W.H."/>
            <person name="Chen J."/>
            <person name="Chen Y.Q."/>
            <person name="Ai Y."/>
            <person name="Zhai J.W."/>
            <person name="Wu S.S."/>
            <person name="Zhou Z."/>
            <person name="Hsiao Y.Y."/>
            <person name="Wu W.L."/>
            <person name="Chen Y.Y."/>
            <person name="Lin Y.F."/>
            <person name="Hsu J.L."/>
            <person name="Li C.Y."/>
            <person name="Wang Z.W."/>
            <person name="Zhao X."/>
            <person name="Zhong W.Y."/>
            <person name="Ma X.K."/>
            <person name="Ma L."/>
            <person name="Huang J."/>
            <person name="Chen G.Z."/>
            <person name="Huang M.Z."/>
            <person name="Huang L."/>
            <person name="Peng D.H."/>
            <person name="Luo Y.B."/>
            <person name="Zou S.Q."/>
            <person name="Chen S.P."/>
            <person name="Lan S."/>
            <person name="Tsai W.C."/>
            <person name="Van de Peer Y."/>
            <person name="Liu Z.J."/>
        </authorList>
    </citation>
    <scope>NUCLEOTIDE SEQUENCE [LARGE SCALE GENOMIC DNA]</scope>
    <source>
        <strain evidence="2">Lor287</strain>
    </source>
</reference>
<dbReference type="Proteomes" id="UP001418222">
    <property type="component" value="Unassembled WGS sequence"/>
</dbReference>
<evidence type="ECO:0000259" key="1">
    <source>
        <dbReference type="Pfam" id="PF13966"/>
    </source>
</evidence>
<evidence type="ECO:0000313" key="2">
    <source>
        <dbReference type="EMBL" id="KAK8926309.1"/>
    </source>
</evidence>
<comment type="caution">
    <text evidence="2">The sequence shown here is derived from an EMBL/GenBank/DDBJ whole genome shotgun (WGS) entry which is preliminary data.</text>
</comment>
<dbReference type="Pfam" id="PF13966">
    <property type="entry name" value="zf-RVT"/>
    <property type="match status" value="1"/>
</dbReference>
<evidence type="ECO:0000313" key="3">
    <source>
        <dbReference type="Proteomes" id="UP001418222"/>
    </source>
</evidence>
<proteinExistence type="predicted"/>
<keyword evidence="3" id="KW-1185">Reference proteome</keyword>
<dbReference type="AlphaFoldDB" id="A0AAP0FYX7"/>
<protein>
    <recommendedName>
        <fullName evidence="1">Reverse transcriptase zinc-binding domain-containing protein</fullName>
    </recommendedName>
</protein>
<sequence>MRKLKRSDFSHLLLKVGAKVRAWWNRRLSLAGRATLVRSALLAMPMFLYTHCHVPRSVQESIERLARFFLSQMAPSQRGMHYVSWEQCCSPSAGGGLGFHGVSRWQGPLRARFAWELMQPGSSRFHRFVLSRYTGRLWREGITRRDSPVWRLIRQGVACLRPLIRWKIADGDSVDVLVHAWIVDRPLSRWPTFADCGALESLQVSAFLLPGGGWDVSALSQFFGPALVEVVLQIPVHSSFPQNRPELCTRLSGRFVASLAYTAFSWLRKLKLHPREQMFWWRLLWDVIPTRGWLAHRGLTAERGCPWGCTSEETRDHLVSDYCSLSAIQAALLNWGYSTPSFSSWDTARELLSSASAGALGTTRVFCCAVYQAWRGRNAKVHHGEVATFTVMATTIVETLSIM</sequence>
<gene>
    <name evidence="2" type="ORF">KSP39_PZI018082</name>
</gene>